<dbReference type="InterPro" id="IPR012337">
    <property type="entry name" value="RNaseH-like_sf"/>
</dbReference>
<feature type="domain" description="Integrase catalytic" evidence="5">
    <location>
        <begin position="86"/>
        <end position="153"/>
    </location>
</feature>
<dbReference type="PANTHER" id="PTHR42648:SF21">
    <property type="entry name" value="CYSTEINE-RICH RLK (RECEPTOR-LIKE PROTEIN KINASE) 8"/>
    <property type="match status" value="1"/>
</dbReference>
<dbReference type="InterPro" id="IPR036397">
    <property type="entry name" value="RNaseH_sf"/>
</dbReference>
<gene>
    <name evidence="6" type="primary">POLX_2349</name>
    <name evidence="6" type="ORF">CK203_059600</name>
</gene>
<dbReference type="GO" id="GO:0006508">
    <property type="term" value="P:proteolysis"/>
    <property type="evidence" value="ECO:0007669"/>
    <property type="project" value="UniProtKB-KW"/>
</dbReference>
<dbReference type="Pfam" id="PF22936">
    <property type="entry name" value="Pol_BBD"/>
    <property type="match status" value="1"/>
</dbReference>
<dbReference type="Pfam" id="PF25597">
    <property type="entry name" value="SH3_retrovirus"/>
    <property type="match status" value="1"/>
</dbReference>
<dbReference type="InterPro" id="IPR057670">
    <property type="entry name" value="SH3_retrovirus"/>
</dbReference>
<dbReference type="AlphaFoldDB" id="A0A438FUW9"/>
<evidence type="ECO:0000313" key="7">
    <source>
        <dbReference type="Proteomes" id="UP000288805"/>
    </source>
</evidence>
<keyword evidence="3" id="KW-0378">Hydrolase</keyword>
<dbReference type="GO" id="GO:0008233">
    <property type="term" value="F:peptidase activity"/>
    <property type="evidence" value="ECO:0007669"/>
    <property type="project" value="UniProtKB-KW"/>
</dbReference>
<evidence type="ECO:0000256" key="2">
    <source>
        <dbReference type="ARBA" id="ARBA00022723"/>
    </source>
</evidence>
<name>A0A438FUW9_VITVI</name>
<protein>
    <submittedName>
        <fullName evidence="6">Retrovirus-related Pol polyprotein from transposon TNT 1-94</fullName>
    </submittedName>
</protein>
<evidence type="ECO:0000259" key="5">
    <source>
        <dbReference type="PROSITE" id="PS50994"/>
    </source>
</evidence>
<accession>A0A438FUW9</accession>
<dbReference type="PANTHER" id="PTHR42648">
    <property type="entry name" value="TRANSPOSASE, PUTATIVE-RELATED"/>
    <property type="match status" value="1"/>
</dbReference>
<feature type="compositionally biased region" description="Basic and acidic residues" evidence="4">
    <location>
        <begin position="242"/>
        <end position="261"/>
    </location>
</feature>
<feature type="region of interest" description="Disordered" evidence="4">
    <location>
        <begin position="240"/>
        <end position="278"/>
    </location>
</feature>
<dbReference type="Proteomes" id="UP000288805">
    <property type="component" value="Unassembled WGS sequence"/>
</dbReference>
<sequence>MKKAMMATWSESEESSEEENEKEVAKMCFMAIDDLDEGSKEDKWFLDSGCSRHMTRDESKFVFLTKRKGGYVTFGDNAKGRIIGQAPRTPQQNGVVERRNRTLQEMARTMLNENNLPKYFWAKAVNISCYVLNRILLRPILKKTPYELWKNKKPNISYFKVFGCKCFISNTKDNLGKFDAKSDVGIFLGYSTSSKAFRVFNKRTMVVEESIHVIFDESNNSLQERESFDDDLGLETSMGKLQIEDKRQQEESGEDPKKEESPLALPPPQQVQGESSQDLPKDWKFVINHPQDQVIGNPLSGVRTRSSLRNICNNLAFISQIEPKNIKDAIVDENWMIAMQEELNQFERSEVWELVPRPSNQSVIGTKWVFRNKMDENGIIVRNKARLVAQGYNQEEGIDYERLLPP</sequence>
<proteinExistence type="predicted"/>
<organism evidence="6 7">
    <name type="scientific">Vitis vinifera</name>
    <name type="common">Grape</name>
    <dbReference type="NCBI Taxonomy" id="29760"/>
    <lineage>
        <taxon>Eukaryota</taxon>
        <taxon>Viridiplantae</taxon>
        <taxon>Streptophyta</taxon>
        <taxon>Embryophyta</taxon>
        <taxon>Tracheophyta</taxon>
        <taxon>Spermatophyta</taxon>
        <taxon>Magnoliopsida</taxon>
        <taxon>eudicotyledons</taxon>
        <taxon>Gunneridae</taxon>
        <taxon>Pentapetalae</taxon>
        <taxon>rosids</taxon>
        <taxon>Vitales</taxon>
        <taxon>Vitaceae</taxon>
        <taxon>Viteae</taxon>
        <taxon>Vitis</taxon>
    </lineage>
</organism>
<evidence type="ECO:0000256" key="3">
    <source>
        <dbReference type="ARBA" id="ARBA00022801"/>
    </source>
</evidence>
<evidence type="ECO:0000256" key="1">
    <source>
        <dbReference type="ARBA" id="ARBA00022670"/>
    </source>
</evidence>
<dbReference type="SUPFAM" id="SSF53098">
    <property type="entry name" value="Ribonuclease H-like"/>
    <property type="match status" value="1"/>
</dbReference>
<dbReference type="InterPro" id="IPR039537">
    <property type="entry name" value="Retrotran_Ty1/copia-like"/>
</dbReference>
<dbReference type="GO" id="GO:0015074">
    <property type="term" value="P:DNA integration"/>
    <property type="evidence" value="ECO:0007669"/>
    <property type="project" value="InterPro"/>
</dbReference>
<dbReference type="InterPro" id="IPR054722">
    <property type="entry name" value="PolX-like_BBD"/>
</dbReference>
<comment type="caution">
    <text evidence="6">The sequence shown here is derived from an EMBL/GenBank/DDBJ whole genome shotgun (WGS) entry which is preliminary data.</text>
</comment>
<dbReference type="PROSITE" id="PS50994">
    <property type="entry name" value="INTEGRASE"/>
    <property type="match status" value="1"/>
</dbReference>
<dbReference type="GO" id="GO:0046872">
    <property type="term" value="F:metal ion binding"/>
    <property type="evidence" value="ECO:0007669"/>
    <property type="project" value="UniProtKB-KW"/>
</dbReference>
<dbReference type="Gene3D" id="3.30.420.10">
    <property type="entry name" value="Ribonuclease H-like superfamily/Ribonuclease H"/>
    <property type="match status" value="1"/>
</dbReference>
<dbReference type="GO" id="GO:0003676">
    <property type="term" value="F:nucleic acid binding"/>
    <property type="evidence" value="ECO:0007669"/>
    <property type="project" value="InterPro"/>
</dbReference>
<evidence type="ECO:0000313" key="6">
    <source>
        <dbReference type="EMBL" id="RVW63757.1"/>
    </source>
</evidence>
<keyword evidence="2" id="KW-0479">Metal-binding</keyword>
<dbReference type="InterPro" id="IPR013103">
    <property type="entry name" value="RVT_2"/>
</dbReference>
<dbReference type="EMBL" id="QGNW01000732">
    <property type="protein sequence ID" value="RVW63757.1"/>
    <property type="molecule type" value="Genomic_DNA"/>
</dbReference>
<keyword evidence="1" id="KW-0645">Protease</keyword>
<reference evidence="6 7" key="1">
    <citation type="journal article" date="2018" name="PLoS Genet.">
        <title>Population sequencing reveals clonal diversity and ancestral inbreeding in the grapevine cultivar Chardonnay.</title>
        <authorList>
            <person name="Roach M.J."/>
            <person name="Johnson D.L."/>
            <person name="Bohlmann J."/>
            <person name="van Vuuren H.J."/>
            <person name="Jones S.J."/>
            <person name="Pretorius I.S."/>
            <person name="Schmidt S.A."/>
            <person name="Borneman A.R."/>
        </authorList>
    </citation>
    <scope>NUCLEOTIDE SEQUENCE [LARGE SCALE GENOMIC DNA]</scope>
    <source>
        <strain evidence="7">cv. Chardonnay</strain>
        <tissue evidence="6">Leaf</tissue>
    </source>
</reference>
<dbReference type="InterPro" id="IPR001584">
    <property type="entry name" value="Integrase_cat-core"/>
</dbReference>
<dbReference type="Pfam" id="PF07727">
    <property type="entry name" value="RVT_2"/>
    <property type="match status" value="1"/>
</dbReference>
<evidence type="ECO:0000256" key="4">
    <source>
        <dbReference type="SAM" id="MobiDB-lite"/>
    </source>
</evidence>